<proteinExistence type="predicted"/>
<dbReference type="EMBL" id="CZAW01000007">
    <property type="protein sequence ID" value="CUP18835.1"/>
    <property type="molecule type" value="Genomic_DNA"/>
</dbReference>
<feature type="transmembrane region" description="Helical" evidence="1">
    <location>
        <begin position="7"/>
        <end position="28"/>
    </location>
</feature>
<accession>A0A174LAL7</accession>
<evidence type="ECO:0000313" key="2">
    <source>
        <dbReference type="EMBL" id="CUP18835.1"/>
    </source>
</evidence>
<name>A0A174LAL7_9FIRM</name>
<dbReference type="InterPro" id="IPR024272">
    <property type="entry name" value="MAFF-rel"/>
</dbReference>
<dbReference type="Pfam" id="PF12750">
    <property type="entry name" value="Maff2"/>
    <property type="match status" value="1"/>
</dbReference>
<keyword evidence="1" id="KW-1133">Transmembrane helix</keyword>
<keyword evidence="1" id="KW-0812">Transmembrane</keyword>
<evidence type="ECO:0000313" key="3">
    <source>
        <dbReference type="Proteomes" id="UP000095712"/>
    </source>
</evidence>
<dbReference type="RefSeq" id="WP_004612778.1">
    <property type="nucleotide sequence ID" value="NZ_CZAW01000007.1"/>
</dbReference>
<protein>
    <submittedName>
        <fullName evidence="2">Maff2 family</fullName>
    </submittedName>
</protein>
<dbReference type="OrthoDB" id="9801976at2"/>
<evidence type="ECO:0000256" key="1">
    <source>
        <dbReference type="SAM" id="Phobius"/>
    </source>
</evidence>
<dbReference type="AlphaFoldDB" id="A0A174LAL7"/>
<dbReference type="Proteomes" id="UP000095712">
    <property type="component" value="Unassembled WGS sequence"/>
</dbReference>
<sequence>MAFFNQAINILQTLVVAIGAGLAVWGVINLLEGYGNDNPGAKSQGIKQFMAN</sequence>
<reference evidence="2 3" key="1">
    <citation type="submission" date="2015-09" db="EMBL/GenBank/DDBJ databases">
        <authorList>
            <consortium name="Pathogen Informatics"/>
        </authorList>
    </citation>
    <scope>NUCLEOTIDE SEQUENCE [LARGE SCALE GENOMIC DNA]</scope>
    <source>
        <strain evidence="2 3">2789STDY5834911</strain>
    </source>
</reference>
<keyword evidence="1" id="KW-0472">Membrane</keyword>
<gene>
    <name evidence="2" type="ORF">ERS852523_00819</name>
</gene>
<organism evidence="2 3">
    <name type="scientific">Blautia wexlerae</name>
    <dbReference type="NCBI Taxonomy" id="418240"/>
    <lineage>
        <taxon>Bacteria</taxon>
        <taxon>Bacillati</taxon>
        <taxon>Bacillota</taxon>
        <taxon>Clostridia</taxon>
        <taxon>Lachnospirales</taxon>
        <taxon>Lachnospiraceae</taxon>
        <taxon>Blautia</taxon>
    </lineage>
</organism>